<proteinExistence type="predicted"/>
<evidence type="ECO:0000313" key="1">
    <source>
        <dbReference type="EMBL" id="CAD8988619.1"/>
    </source>
</evidence>
<dbReference type="EMBL" id="HBFZ01002136">
    <property type="protein sequence ID" value="CAD8988619.1"/>
    <property type="molecule type" value="Transcribed_RNA"/>
</dbReference>
<sequence>MPSRAAGPLRVHASCVPHLTHAYRARPRRQRSAAAWATVDASAVGLVGPGSLLSRLGESGGIARSGGRTAALRGETASEECGSASCPALLSDMAARAASAFC</sequence>
<protein>
    <submittedName>
        <fullName evidence="1">Uncharacterized protein</fullName>
    </submittedName>
</protein>
<organism evidence="1">
    <name type="scientific">Phaeocystis cordata</name>
    <dbReference type="NCBI Taxonomy" id="118079"/>
    <lineage>
        <taxon>Eukaryota</taxon>
        <taxon>Haptista</taxon>
        <taxon>Haptophyta</taxon>
        <taxon>Prymnesiophyceae</taxon>
        <taxon>Phaeocystales</taxon>
        <taxon>Phaeocystaceae</taxon>
        <taxon>Phaeocystis</taxon>
    </lineage>
</organism>
<dbReference type="AlphaFoldDB" id="A0A7S1N055"/>
<name>A0A7S1N055_9EUKA</name>
<accession>A0A7S1N055</accession>
<gene>
    <name evidence="1" type="ORF">PCOR1465_LOCUS1408</name>
</gene>
<reference evidence="1" key="1">
    <citation type="submission" date="2021-01" db="EMBL/GenBank/DDBJ databases">
        <authorList>
            <person name="Corre E."/>
            <person name="Pelletier E."/>
            <person name="Niang G."/>
            <person name="Scheremetjew M."/>
            <person name="Finn R."/>
            <person name="Kale V."/>
            <person name="Holt S."/>
            <person name="Cochrane G."/>
            <person name="Meng A."/>
            <person name="Brown T."/>
            <person name="Cohen L."/>
        </authorList>
    </citation>
    <scope>NUCLEOTIDE SEQUENCE</scope>
    <source>
        <strain evidence="1">RCC1383</strain>
    </source>
</reference>